<dbReference type="AlphaFoldDB" id="A9WH02"/>
<evidence type="ECO:0000259" key="6">
    <source>
        <dbReference type="Pfam" id="PF01555"/>
    </source>
</evidence>
<evidence type="ECO:0000256" key="1">
    <source>
        <dbReference type="ARBA" id="ARBA00006594"/>
    </source>
</evidence>
<feature type="domain" description="DNA methylase N-4/N-6" evidence="6">
    <location>
        <begin position="39"/>
        <end position="104"/>
    </location>
</feature>
<dbReference type="EC" id="2.1.1.-" evidence="4"/>
<dbReference type="Pfam" id="PF01555">
    <property type="entry name" value="N6_N4_Mtase"/>
    <property type="match status" value="1"/>
</dbReference>
<dbReference type="EnsemblBacteria" id="ABY34097">
    <property type="protein sequence ID" value="ABY34097"/>
    <property type="gene ID" value="Caur_0864"/>
</dbReference>
<protein>
    <recommendedName>
        <fullName evidence="4">Methyltransferase</fullName>
        <ecNumber evidence="4">2.1.1.-</ecNumber>
    </recommendedName>
</protein>
<dbReference type="CDD" id="cd02440">
    <property type="entry name" value="AdoMet_MTases"/>
    <property type="match status" value="1"/>
</dbReference>
<dbReference type="PANTHER" id="PTHR13370:SF3">
    <property type="entry name" value="TRNA (GUANINE(10)-N2)-METHYLTRANSFERASE HOMOLOG"/>
    <property type="match status" value="1"/>
</dbReference>
<evidence type="ECO:0000256" key="3">
    <source>
        <dbReference type="ARBA" id="ARBA00022679"/>
    </source>
</evidence>
<dbReference type="eggNOG" id="COG0863">
    <property type="taxonomic scope" value="Bacteria"/>
</dbReference>
<evidence type="ECO:0000313" key="7">
    <source>
        <dbReference type="EMBL" id="ABY34097.1"/>
    </source>
</evidence>
<dbReference type="PROSITE" id="PS00092">
    <property type="entry name" value="N6_MTASE"/>
    <property type="match status" value="1"/>
</dbReference>
<dbReference type="PATRIC" id="fig|324602.8.peg.990"/>
<dbReference type="PANTHER" id="PTHR13370">
    <property type="entry name" value="RNA METHYLASE-RELATED"/>
    <property type="match status" value="1"/>
</dbReference>
<sequence>MSSEHDPRNRLNDLDAREWTYALRSVISTAYPTRGPESFAHHLRRQHPSPKPPQLMAELIRFFTRQHGHVLDPFAGVGGTLIASSLEGRTAVGIDLSAEYATIYQAVCAELQIAPQTYVVGDARNLLELPEVRERPFDLILTDPPYAAMMARPKTGERRKRGRPNPTPFTTSAADLGNLPYHEFIGELCTILTAALQVLRPGGYLVIFAKDLQPTPEHHNMLHADLVIALRQVPGLEYRGYRIWHDQSQRLYPFGYPYAFVANQMHQFILIFRWRGDGKG</sequence>
<name>A9WH02_CHLAA</name>
<feature type="region of interest" description="Disordered" evidence="5">
    <location>
        <begin position="153"/>
        <end position="172"/>
    </location>
</feature>
<dbReference type="STRING" id="324602.Caur_0864"/>
<accession>A9WH02</accession>
<dbReference type="SUPFAM" id="SSF53335">
    <property type="entry name" value="S-adenosyl-L-methionine-dependent methyltransferases"/>
    <property type="match status" value="1"/>
</dbReference>
<organism evidence="7 8">
    <name type="scientific">Chloroflexus aurantiacus (strain ATCC 29366 / DSM 635 / J-10-fl)</name>
    <dbReference type="NCBI Taxonomy" id="324602"/>
    <lineage>
        <taxon>Bacteria</taxon>
        <taxon>Bacillati</taxon>
        <taxon>Chloroflexota</taxon>
        <taxon>Chloroflexia</taxon>
        <taxon>Chloroflexales</taxon>
        <taxon>Chloroflexineae</taxon>
        <taxon>Chloroflexaceae</taxon>
        <taxon>Chloroflexus</taxon>
    </lineage>
</organism>
<dbReference type="Proteomes" id="UP000002008">
    <property type="component" value="Chromosome"/>
</dbReference>
<evidence type="ECO:0000313" key="8">
    <source>
        <dbReference type="Proteomes" id="UP000002008"/>
    </source>
</evidence>
<dbReference type="InterPro" id="IPR029063">
    <property type="entry name" value="SAM-dependent_MTases_sf"/>
</dbReference>
<dbReference type="HOGENOM" id="CLU_060286_1_0_0"/>
<dbReference type="Gene3D" id="3.40.50.150">
    <property type="entry name" value="Vaccinia Virus protein VP39"/>
    <property type="match status" value="2"/>
</dbReference>
<dbReference type="GO" id="GO:0008170">
    <property type="term" value="F:N-methyltransferase activity"/>
    <property type="evidence" value="ECO:0007669"/>
    <property type="project" value="InterPro"/>
</dbReference>
<dbReference type="GO" id="GO:0003677">
    <property type="term" value="F:DNA binding"/>
    <property type="evidence" value="ECO:0007669"/>
    <property type="project" value="InterPro"/>
</dbReference>
<keyword evidence="2 7" id="KW-0489">Methyltransferase</keyword>
<dbReference type="InterPro" id="IPR002052">
    <property type="entry name" value="DNA_methylase_N6_adenine_CS"/>
</dbReference>
<dbReference type="InterPro" id="IPR002941">
    <property type="entry name" value="DNA_methylase_N4/N6"/>
</dbReference>
<proteinExistence type="inferred from homology"/>
<comment type="similarity">
    <text evidence="1 4">Belongs to the N(4)/N(6)-methyltransferase family.</text>
</comment>
<evidence type="ECO:0000256" key="5">
    <source>
        <dbReference type="SAM" id="MobiDB-lite"/>
    </source>
</evidence>
<keyword evidence="8" id="KW-1185">Reference proteome</keyword>
<keyword evidence="3" id="KW-0808">Transferase</keyword>
<gene>
    <name evidence="7" type="ordered locus">Caur_0864</name>
</gene>
<dbReference type="RefSeq" id="WP_012256753.1">
    <property type="nucleotide sequence ID" value="NC_010175.1"/>
</dbReference>
<evidence type="ECO:0000256" key="2">
    <source>
        <dbReference type="ARBA" id="ARBA00022603"/>
    </source>
</evidence>
<dbReference type="InParanoid" id="A9WH02"/>
<dbReference type="KEGG" id="cau:Caur_0864"/>
<dbReference type="EMBL" id="CP000909">
    <property type="protein sequence ID" value="ABY34097.1"/>
    <property type="molecule type" value="Genomic_DNA"/>
</dbReference>
<dbReference type="PRINTS" id="PR00508">
    <property type="entry name" value="S21N4MTFRASE"/>
</dbReference>
<dbReference type="InterPro" id="IPR001091">
    <property type="entry name" value="RM_Methyltransferase"/>
</dbReference>
<evidence type="ECO:0000256" key="4">
    <source>
        <dbReference type="RuleBase" id="RU362026"/>
    </source>
</evidence>
<dbReference type="REBASE" id="16868">
    <property type="entry name" value="M.CauJORF864P"/>
</dbReference>
<dbReference type="GO" id="GO:0032259">
    <property type="term" value="P:methylation"/>
    <property type="evidence" value="ECO:0007669"/>
    <property type="project" value="UniProtKB-KW"/>
</dbReference>
<reference evidence="8" key="1">
    <citation type="journal article" date="2011" name="BMC Genomics">
        <title>Complete genome sequence of the filamentous anoxygenic phototrophic bacterium Chloroflexus aurantiacus.</title>
        <authorList>
            <person name="Tang K.H."/>
            <person name="Barry K."/>
            <person name="Chertkov O."/>
            <person name="Dalin E."/>
            <person name="Han C.S."/>
            <person name="Hauser L.J."/>
            <person name="Honchak B.M."/>
            <person name="Karbach L.E."/>
            <person name="Land M.L."/>
            <person name="Lapidus A."/>
            <person name="Larimer F.W."/>
            <person name="Mikhailova N."/>
            <person name="Pitluck S."/>
            <person name="Pierson B.K."/>
            <person name="Blankenship R.E."/>
        </authorList>
    </citation>
    <scope>NUCLEOTIDE SEQUENCE [LARGE SCALE GENOMIC DNA]</scope>
    <source>
        <strain evidence="8">ATCC 29366 / DSM 635 / J-10-fl</strain>
    </source>
</reference>